<keyword evidence="4" id="KW-1185">Reference proteome</keyword>
<sequence>MTLDRLALISDVHGNLTALEAVLDDIASRGITRVLGLGDAIGKGPRGSAVVDRLQEVCEVCVRGNWEDFLPVMQDPSPEFAWWLADLRPDQRVWVRSLPLSHDLLLSGRRVRLLHASARSVYSKLFFRDVREGFDGMFATTELTGDGPTPDVVVYGDVHDAFVRTSRGRTLINVGSVGNPLDEPVPSYVVLEGVADSPDRGPFSVQVVRVPYDVEAEIAVAHALGMPQVGPWEVELRTGVYRGLQASVAPAEQVPDPHVRLEAYGRALFSRLTDDTNLTVRVLPDGLGVCVVHAVRGGGTIFVAHDRSVLYVASSMDFERGLAAFRSGSRTPREKFDVTR</sequence>
<reference evidence="3 4" key="1">
    <citation type="submission" date="2017-11" db="EMBL/GenBank/DDBJ databases">
        <title>Genomic Encyclopedia of Archaeal and Bacterial Type Strains, Phase II (KMG-II): From Individual Species to Whole Genera.</title>
        <authorList>
            <person name="Goeker M."/>
        </authorList>
    </citation>
    <scope>NUCLEOTIDE SEQUENCE [LARGE SCALE GENOMIC DNA]</scope>
    <source>
        <strain evidence="3 4">DSM 25478</strain>
    </source>
</reference>
<accession>A0A2M9CQ37</accession>
<dbReference type="Gene3D" id="3.60.21.10">
    <property type="match status" value="1"/>
</dbReference>
<dbReference type="AlphaFoldDB" id="A0A2M9CQ37"/>
<protein>
    <submittedName>
        <fullName evidence="3">Putative phosphodiesterase</fullName>
    </submittedName>
</protein>
<dbReference type="GO" id="GO:0016791">
    <property type="term" value="F:phosphatase activity"/>
    <property type="evidence" value="ECO:0007669"/>
    <property type="project" value="TreeGrafter"/>
</dbReference>
<proteinExistence type="inferred from homology"/>
<evidence type="ECO:0000256" key="1">
    <source>
        <dbReference type="ARBA" id="ARBA00008950"/>
    </source>
</evidence>
<dbReference type="InterPro" id="IPR029052">
    <property type="entry name" value="Metallo-depent_PP-like"/>
</dbReference>
<comment type="caution">
    <text evidence="3">The sequence shown here is derived from an EMBL/GenBank/DDBJ whole genome shotgun (WGS) entry which is preliminary data.</text>
</comment>
<dbReference type="EMBL" id="PGFE01000002">
    <property type="protein sequence ID" value="PJJ73958.1"/>
    <property type="molecule type" value="Genomic_DNA"/>
</dbReference>
<dbReference type="PANTHER" id="PTHR42850:SF2">
    <property type="entry name" value="BLL5683 PROTEIN"/>
    <property type="match status" value="1"/>
</dbReference>
<dbReference type="InterPro" id="IPR024654">
    <property type="entry name" value="Calcineurin-like_PHP_lpxH"/>
</dbReference>
<feature type="domain" description="Calcineurin-like phosphoesterase" evidence="2">
    <location>
        <begin position="5"/>
        <end position="192"/>
    </location>
</feature>
<dbReference type="InterPro" id="IPR050126">
    <property type="entry name" value="Ap4A_hydrolase"/>
</dbReference>
<evidence type="ECO:0000313" key="3">
    <source>
        <dbReference type="EMBL" id="PJJ73958.1"/>
    </source>
</evidence>
<dbReference type="OrthoDB" id="9813918at2"/>
<name>A0A2M9CQ37_9CELL</name>
<organism evidence="3 4">
    <name type="scientific">Sediminihabitans luteus</name>
    <dbReference type="NCBI Taxonomy" id="1138585"/>
    <lineage>
        <taxon>Bacteria</taxon>
        <taxon>Bacillati</taxon>
        <taxon>Actinomycetota</taxon>
        <taxon>Actinomycetes</taxon>
        <taxon>Micrococcales</taxon>
        <taxon>Cellulomonadaceae</taxon>
        <taxon>Sediminihabitans</taxon>
    </lineage>
</organism>
<dbReference type="RefSeq" id="WP_100422642.1">
    <property type="nucleotide sequence ID" value="NZ_BOOX01000002.1"/>
</dbReference>
<evidence type="ECO:0000259" key="2">
    <source>
        <dbReference type="Pfam" id="PF12850"/>
    </source>
</evidence>
<gene>
    <name evidence="3" type="ORF">CLV28_1442</name>
</gene>
<comment type="similarity">
    <text evidence="1">Belongs to the metallophosphoesterase superfamily. YfcE family.</text>
</comment>
<dbReference type="Pfam" id="PF12850">
    <property type="entry name" value="Metallophos_2"/>
    <property type="match status" value="1"/>
</dbReference>
<dbReference type="Proteomes" id="UP000231693">
    <property type="component" value="Unassembled WGS sequence"/>
</dbReference>
<dbReference type="PANTHER" id="PTHR42850">
    <property type="entry name" value="METALLOPHOSPHOESTERASE"/>
    <property type="match status" value="1"/>
</dbReference>
<dbReference type="SUPFAM" id="SSF56300">
    <property type="entry name" value="Metallo-dependent phosphatases"/>
    <property type="match status" value="1"/>
</dbReference>
<evidence type="ECO:0000313" key="4">
    <source>
        <dbReference type="Proteomes" id="UP000231693"/>
    </source>
</evidence>
<dbReference type="GO" id="GO:0005737">
    <property type="term" value="C:cytoplasm"/>
    <property type="evidence" value="ECO:0007669"/>
    <property type="project" value="TreeGrafter"/>
</dbReference>